<name>A0A067KGH1_JATCU</name>
<dbReference type="InterPro" id="IPR036322">
    <property type="entry name" value="WD40_repeat_dom_sf"/>
</dbReference>
<dbReference type="GO" id="GO:0005656">
    <property type="term" value="C:nuclear pre-replicative complex"/>
    <property type="evidence" value="ECO:0007669"/>
    <property type="project" value="TreeGrafter"/>
</dbReference>
<dbReference type="AlphaFoldDB" id="A0A067KGH1"/>
<accession>A0A067KGH1</accession>
<evidence type="ECO:0000313" key="2">
    <source>
        <dbReference type="EMBL" id="KDP30939.1"/>
    </source>
</evidence>
<dbReference type="PROSITE" id="PS50082">
    <property type="entry name" value="WD_REPEATS_2"/>
    <property type="match status" value="1"/>
</dbReference>
<dbReference type="EMBL" id="KK914632">
    <property type="protein sequence ID" value="KDP30939.1"/>
    <property type="molecule type" value="Genomic_DNA"/>
</dbReference>
<dbReference type="PANTHER" id="PTHR18763:SF4">
    <property type="entry name" value="PROTEIN ROOT INITIATION DEFECTIVE 3-LIKE"/>
    <property type="match status" value="1"/>
</dbReference>
<dbReference type="Pfam" id="PF00400">
    <property type="entry name" value="WD40"/>
    <property type="match status" value="2"/>
</dbReference>
<reference evidence="2 3" key="1">
    <citation type="journal article" date="2014" name="PLoS ONE">
        <title>Global Analysis of Gene Expression Profiles in Physic Nut (Jatropha curcas L.) Seedlings Exposed to Salt Stress.</title>
        <authorList>
            <person name="Zhang L."/>
            <person name="Zhang C."/>
            <person name="Wu P."/>
            <person name="Chen Y."/>
            <person name="Li M."/>
            <person name="Jiang H."/>
            <person name="Wu G."/>
        </authorList>
    </citation>
    <scope>NUCLEOTIDE SEQUENCE [LARGE SCALE GENOMIC DNA]</scope>
    <source>
        <strain evidence="3">cv. GZQX0401</strain>
        <tissue evidence="2">Young leaves</tissue>
    </source>
</reference>
<dbReference type="InterPro" id="IPR001680">
    <property type="entry name" value="WD40_rpt"/>
</dbReference>
<dbReference type="InterPro" id="IPR015943">
    <property type="entry name" value="WD40/YVTN_repeat-like_dom_sf"/>
</dbReference>
<sequence length="315" mass="34900">MGNLESPSSLLHCSLEHCSSISGLLTTSSSTFISSSFDATCKAWDLVSGTLVQTQDYPVGITTIALHPTEQFLFAGSIDGRIFVSVLNIELVDDPFVVAEDQLVVLEGHKGSITALTFSTLGLISASEDCTISLWDAVSWVPIQKFNCQKGAVTNMVLIPHSSLLPSSNHQRVSYKFRVSLLHKCPLPAANSSKGTVTLLRSCSSAEDNQTSPDFITTSLDHHIFEMEEERTPAALQIKLETSTDQRMWVTRMTKHVMEINKHLQSHLLDLMQMRLVRNNKDSHTTRKNKKIKIESSPLDSSKRKAITVPKFNFP</sequence>
<evidence type="ECO:0000313" key="3">
    <source>
        <dbReference type="Proteomes" id="UP000027138"/>
    </source>
</evidence>
<protein>
    <submittedName>
        <fullName evidence="2">Uncharacterized protein</fullName>
    </submittedName>
</protein>
<dbReference type="PROSITE" id="PS50294">
    <property type="entry name" value="WD_REPEATS_REGION"/>
    <property type="match status" value="1"/>
</dbReference>
<dbReference type="SMART" id="SM00320">
    <property type="entry name" value="WD40"/>
    <property type="match status" value="3"/>
</dbReference>
<dbReference type="InterPro" id="IPR045227">
    <property type="entry name" value="WDR18/Ipi3/RID3"/>
</dbReference>
<dbReference type="Proteomes" id="UP000027138">
    <property type="component" value="Unassembled WGS sequence"/>
</dbReference>
<dbReference type="STRING" id="180498.A0A067KGH1"/>
<evidence type="ECO:0000256" key="1">
    <source>
        <dbReference type="PROSITE-ProRule" id="PRU00221"/>
    </source>
</evidence>
<feature type="repeat" description="WD" evidence="1">
    <location>
        <begin position="106"/>
        <end position="136"/>
    </location>
</feature>
<dbReference type="GO" id="GO:0120330">
    <property type="term" value="C:rixosome complex"/>
    <property type="evidence" value="ECO:0007669"/>
    <property type="project" value="TreeGrafter"/>
</dbReference>
<dbReference type="SUPFAM" id="SSF50978">
    <property type="entry name" value="WD40 repeat-like"/>
    <property type="match status" value="1"/>
</dbReference>
<organism evidence="2 3">
    <name type="scientific">Jatropha curcas</name>
    <name type="common">Barbados nut</name>
    <dbReference type="NCBI Taxonomy" id="180498"/>
    <lineage>
        <taxon>Eukaryota</taxon>
        <taxon>Viridiplantae</taxon>
        <taxon>Streptophyta</taxon>
        <taxon>Embryophyta</taxon>
        <taxon>Tracheophyta</taxon>
        <taxon>Spermatophyta</taxon>
        <taxon>Magnoliopsida</taxon>
        <taxon>eudicotyledons</taxon>
        <taxon>Gunneridae</taxon>
        <taxon>Pentapetalae</taxon>
        <taxon>rosids</taxon>
        <taxon>fabids</taxon>
        <taxon>Malpighiales</taxon>
        <taxon>Euphorbiaceae</taxon>
        <taxon>Crotonoideae</taxon>
        <taxon>Jatropheae</taxon>
        <taxon>Jatropha</taxon>
    </lineage>
</organism>
<dbReference type="OrthoDB" id="756370at2759"/>
<dbReference type="GO" id="GO:0006261">
    <property type="term" value="P:DNA-templated DNA replication"/>
    <property type="evidence" value="ECO:0007669"/>
    <property type="project" value="TreeGrafter"/>
</dbReference>
<dbReference type="PANTHER" id="PTHR18763">
    <property type="entry name" value="WD-REPEAT PROTEIN 18"/>
    <property type="match status" value="1"/>
</dbReference>
<dbReference type="GO" id="GO:0006364">
    <property type="term" value="P:rRNA processing"/>
    <property type="evidence" value="ECO:0007669"/>
    <property type="project" value="TreeGrafter"/>
</dbReference>
<proteinExistence type="predicted"/>
<keyword evidence="3" id="KW-1185">Reference proteome</keyword>
<dbReference type="Gene3D" id="2.130.10.10">
    <property type="entry name" value="YVTN repeat-like/Quinoprotein amine dehydrogenase"/>
    <property type="match status" value="1"/>
</dbReference>
<gene>
    <name evidence="2" type="ORF">JCGZ_11315</name>
</gene>
<keyword evidence="1" id="KW-0853">WD repeat</keyword>